<proteinExistence type="predicted"/>
<protein>
    <submittedName>
        <fullName evidence="1">Uncharacterized protein</fullName>
    </submittedName>
</protein>
<dbReference type="EMBL" id="OU466862">
    <property type="protein sequence ID" value="CAH2070445.1"/>
    <property type="molecule type" value="Genomic_DNA"/>
</dbReference>
<dbReference type="AlphaFoldDB" id="A0AAU9SLY3"/>
<name>A0AAU9SLY3_THLAR</name>
<evidence type="ECO:0000313" key="1">
    <source>
        <dbReference type="EMBL" id="CAH2070445.1"/>
    </source>
</evidence>
<gene>
    <name evidence="1" type="ORF">TAV2_LOCUS20629</name>
</gene>
<dbReference type="Proteomes" id="UP000836841">
    <property type="component" value="Chromosome 6"/>
</dbReference>
<keyword evidence="2" id="KW-1185">Reference proteome</keyword>
<organism evidence="1 2">
    <name type="scientific">Thlaspi arvense</name>
    <name type="common">Field penny-cress</name>
    <dbReference type="NCBI Taxonomy" id="13288"/>
    <lineage>
        <taxon>Eukaryota</taxon>
        <taxon>Viridiplantae</taxon>
        <taxon>Streptophyta</taxon>
        <taxon>Embryophyta</taxon>
        <taxon>Tracheophyta</taxon>
        <taxon>Spermatophyta</taxon>
        <taxon>Magnoliopsida</taxon>
        <taxon>eudicotyledons</taxon>
        <taxon>Gunneridae</taxon>
        <taxon>Pentapetalae</taxon>
        <taxon>rosids</taxon>
        <taxon>malvids</taxon>
        <taxon>Brassicales</taxon>
        <taxon>Brassicaceae</taxon>
        <taxon>Thlaspideae</taxon>
        <taxon>Thlaspi</taxon>
    </lineage>
</organism>
<accession>A0AAU9SLY3</accession>
<reference evidence="1 2" key="1">
    <citation type="submission" date="2022-03" db="EMBL/GenBank/DDBJ databases">
        <authorList>
            <person name="Nunn A."/>
            <person name="Chopra R."/>
            <person name="Nunn A."/>
            <person name="Contreras Garrido A."/>
        </authorList>
    </citation>
    <scope>NUCLEOTIDE SEQUENCE [LARGE SCALE GENOMIC DNA]</scope>
</reference>
<feature type="non-terminal residue" evidence="1">
    <location>
        <position position="1"/>
    </location>
</feature>
<sequence length="90" mass="10332">MERMIDLDMVYPLCKVGVRPWNSDLKCWLAFTLPPNLTLQIDLAKSKDESASPQSVSLQILTSSFQSYVIEQFNSQSWKLLRTKINRGNP</sequence>
<evidence type="ECO:0000313" key="2">
    <source>
        <dbReference type="Proteomes" id="UP000836841"/>
    </source>
</evidence>